<proteinExistence type="predicted"/>
<evidence type="ECO:0000313" key="2">
    <source>
        <dbReference type="EMBL" id="KAL3308293.1"/>
    </source>
</evidence>
<dbReference type="EMBL" id="JBJKFK010005487">
    <property type="protein sequence ID" value="KAL3308293.1"/>
    <property type="molecule type" value="Genomic_DNA"/>
</dbReference>
<sequence>MLLRSLLNVIVEGFCEVGPTADTKCCSPNVCNANERYGYCEACISNGNLCSKSRHCCDENCDFTTGRCVARKSCVAENAWCELGPTAPSYTKCCSPFLCNSTQRVGYCNTCISNGNVCSRDDECCDKKCDGYTSRCMRRDYCAKHLVFCEVGPTTNHKCCSPNVCNAVERYGYCQECVSEGNLCKSDGECCDKKCDQDTGRCAKPKFCASKNALCELHPTSDTKCCSPNVCNASKRYGYCKACISNGNLCSKNEECCNDECDQSTGRCADRR</sequence>
<accession>A0ABD2PML2</accession>
<reference evidence="2 3" key="1">
    <citation type="submission" date="2024-11" db="EMBL/GenBank/DDBJ databases">
        <title>Adaptive evolution of stress response genes in parasites aligns with host niche diversity.</title>
        <authorList>
            <person name="Hahn C."/>
            <person name="Resl P."/>
        </authorList>
    </citation>
    <scope>NUCLEOTIDE SEQUENCE [LARGE SCALE GENOMIC DNA]</scope>
    <source>
        <strain evidence="2">EGGRZ-B1_66</strain>
        <tissue evidence="2">Body</tissue>
    </source>
</reference>
<evidence type="ECO:0000256" key="1">
    <source>
        <dbReference type="SAM" id="SignalP"/>
    </source>
</evidence>
<keyword evidence="3" id="KW-1185">Reference proteome</keyword>
<keyword evidence="1" id="KW-0732">Signal</keyword>
<feature type="chain" id="PRO_5044881333" evidence="1">
    <location>
        <begin position="16"/>
        <end position="272"/>
    </location>
</feature>
<dbReference type="AlphaFoldDB" id="A0ABD2PML2"/>
<name>A0ABD2PML2_9PLAT</name>
<dbReference type="Proteomes" id="UP001626550">
    <property type="component" value="Unassembled WGS sequence"/>
</dbReference>
<protein>
    <submittedName>
        <fullName evidence="2">Uncharacterized protein</fullName>
    </submittedName>
</protein>
<organism evidence="2 3">
    <name type="scientific">Cichlidogyrus casuarinus</name>
    <dbReference type="NCBI Taxonomy" id="1844966"/>
    <lineage>
        <taxon>Eukaryota</taxon>
        <taxon>Metazoa</taxon>
        <taxon>Spiralia</taxon>
        <taxon>Lophotrochozoa</taxon>
        <taxon>Platyhelminthes</taxon>
        <taxon>Monogenea</taxon>
        <taxon>Monopisthocotylea</taxon>
        <taxon>Dactylogyridea</taxon>
        <taxon>Ancyrocephalidae</taxon>
        <taxon>Cichlidogyrus</taxon>
    </lineage>
</organism>
<evidence type="ECO:0000313" key="3">
    <source>
        <dbReference type="Proteomes" id="UP001626550"/>
    </source>
</evidence>
<feature type="signal peptide" evidence="1">
    <location>
        <begin position="1"/>
        <end position="15"/>
    </location>
</feature>
<gene>
    <name evidence="2" type="ORF">Ciccas_013177</name>
</gene>
<comment type="caution">
    <text evidence="2">The sequence shown here is derived from an EMBL/GenBank/DDBJ whole genome shotgun (WGS) entry which is preliminary data.</text>
</comment>